<reference evidence="3" key="1">
    <citation type="submission" date="2018-06" db="EMBL/GenBank/DDBJ databases">
        <authorList>
            <person name="Zhirakovskaya E."/>
        </authorList>
    </citation>
    <scope>NUCLEOTIDE SEQUENCE</scope>
</reference>
<accession>A0A3B0THS9</accession>
<proteinExistence type="inferred from homology"/>
<dbReference type="Gene3D" id="1.10.1220.10">
    <property type="entry name" value="Met repressor-like"/>
    <property type="match status" value="1"/>
</dbReference>
<dbReference type="GO" id="GO:0006351">
    <property type="term" value="P:DNA-templated transcription"/>
    <property type="evidence" value="ECO:0007669"/>
    <property type="project" value="TreeGrafter"/>
</dbReference>
<evidence type="ECO:0000313" key="3">
    <source>
        <dbReference type="EMBL" id="VAW11709.1"/>
    </source>
</evidence>
<dbReference type="EMBL" id="UOEN01000041">
    <property type="protein sequence ID" value="VAW11709.1"/>
    <property type="molecule type" value="Genomic_DNA"/>
</dbReference>
<dbReference type="GO" id="GO:0006355">
    <property type="term" value="P:regulation of DNA-templated transcription"/>
    <property type="evidence" value="ECO:0007669"/>
    <property type="project" value="InterPro"/>
</dbReference>
<keyword evidence="2" id="KW-1277">Toxin-antitoxin system</keyword>
<dbReference type="AlphaFoldDB" id="A0A3B0THS9"/>
<gene>
    <name evidence="3" type="ORF">MNBD_BACTEROID05-1011</name>
</gene>
<dbReference type="NCBIfam" id="TIGR02384">
    <property type="entry name" value="RelB_DinJ"/>
    <property type="match status" value="1"/>
</dbReference>
<dbReference type="PANTHER" id="PTHR38781:SF1">
    <property type="entry name" value="ANTITOXIN DINJ-RELATED"/>
    <property type="match status" value="1"/>
</dbReference>
<dbReference type="Pfam" id="PF04221">
    <property type="entry name" value="RelB"/>
    <property type="match status" value="1"/>
</dbReference>
<evidence type="ECO:0000256" key="1">
    <source>
        <dbReference type="ARBA" id="ARBA00010562"/>
    </source>
</evidence>
<protein>
    <recommendedName>
        <fullName evidence="4">DNA-damage-inducible protein J</fullName>
    </recommendedName>
</protein>
<evidence type="ECO:0008006" key="4">
    <source>
        <dbReference type="Google" id="ProtNLM"/>
    </source>
</evidence>
<evidence type="ECO:0000256" key="2">
    <source>
        <dbReference type="ARBA" id="ARBA00022649"/>
    </source>
</evidence>
<dbReference type="InterPro" id="IPR013321">
    <property type="entry name" value="Arc_rbn_hlx_hlx"/>
</dbReference>
<dbReference type="InterPro" id="IPR007337">
    <property type="entry name" value="RelB/DinJ"/>
</dbReference>
<comment type="similarity">
    <text evidence="1">Belongs to the RelB/DinJ antitoxin family.</text>
</comment>
<dbReference type="PANTHER" id="PTHR38781">
    <property type="entry name" value="ANTITOXIN DINJ-RELATED"/>
    <property type="match status" value="1"/>
</dbReference>
<name>A0A3B0THS9_9ZZZZ</name>
<organism evidence="3">
    <name type="scientific">hydrothermal vent metagenome</name>
    <dbReference type="NCBI Taxonomy" id="652676"/>
    <lineage>
        <taxon>unclassified sequences</taxon>
        <taxon>metagenomes</taxon>
        <taxon>ecological metagenomes</taxon>
    </lineage>
</organism>
<sequence>MKAKEKTQIQVRIDLKTKRDAKKILDEIGMDASTAVNILFKQIVRTGTLPIDLRDVNGFSPAKAKELEESIKSAEASKKTLKNAKSLMDDILVR</sequence>